<evidence type="ECO:0000256" key="5">
    <source>
        <dbReference type="ARBA" id="ARBA00023163"/>
    </source>
</evidence>
<keyword evidence="1 6" id="KW-0597">Phosphoprotein</keyword>
<keyword evidence="3" id="KW-0805">Transcription regulation</keyword>
<feature type="DNA-binding region" description="OmpR/PhoB-type" evidence="7">
    <location>
        <begin position="129"/>
        <end position="226"/>
    </location>
</feature>
<evidence type="ECO:0000256" key="4">
    <source>
        <dbReference type="ARBA" id="ARBA00023125"/>
    </source>
</evidence>
<feature type="domain" description="Response regulatory" evidence="8">
    <location>
        <begin position="4"/>
        <end position="118"/>
    </location>
</feature>
<dbReference type="PANTHER" id="PTHR48111:SF1">
    <property type="entry name" value="TWO-COMPONENT RESPONSE REGULATOR ORR33"/>
    <property type="match status" value="1"/>
</dbReference>
<dbReference type="GO" id="GO:0000156">
    <property type="term" value="F:phosphorelay response regulator activity"/>
    <property type="evidence" value="ECO:0007669"/>
    <property type="project" value="TreeGrafter"/>
</dbReference>
<keyword evidence="2" id="KW-0902">Two-component regulatory system</keyword>
<dbReference type="InterPro" id="IPR016032">
    <property type="entry name" value="Sig_transdc_resp-reg_C-effctor"/>
</dbReference>
<evidence type="ECO:0000256" key="2">
    <source>
        <dbReference type="ARBA" id="ARBA00023012"/>
    </source>
</evidence>
<dbReference type="GO" id="GO:0032993">
    <property type="term" value="C:protein-DNA complex"/>
    <property type="evidence" value="ECO:0007669"/>
    <property type="project" value="TreeGrafter"/>
</dbReference>
<feature type="domain" description="OmpR/PhoB-type" evidence="9">
    <location>
        <begin position="129"/>
        <end position="226"/>
    </location>
</feature>
<dbReference type="GO" id="GO:0005829">
    <property type="term" value="C:cytosol"/>
    <property type="evidence" value="ECO:0007669"/>
    <property type="project" value="TreeGrafter"/>
</dbReference>
<reference evidence="10 11" key="1">
    <citation type="submission" date="2018-06" db="EMBL/GenBank/DDBJ databases">
        <title>Mutators as drivers of adaptation in pathogenic bacteria and a risk factor for host jumps and vaccine escape.</title>
        <authorList>
            <person name="Barnes A.C."/>
            <person name="Silayeva O."/>
        </authorList>
    </citation>
    <scope>NUCLEOTIDE SEQUENCE [LARGE SCALE GENOMIC DNA]</scope>
    <source>
        <strain evidence="10 11">QMA0445</strain>
    </source>
</reference>
<dbReference type="InterPro" id="IPR001789">
    <property type="entry name" value="Sig_transdc_resp-reg_receiver"/>
</dbReference>
<dbReference type="Gene3D" id="3.40.50.2300">
    <property type="match status" value="1"/>
</dbReference>
<evidence type="ECO:0000313" key="10">
    <source>
        <dbReference type="EMBL" id="RLU54194.1"/>
    </source>
</evidence>
<dbReference type="SMART" id="SM00862">
    <property type="entry name" value="Trans_reg_C"/>
    <property type="match status" value="1"/>
</dbReference>
<keyword evidence="4 7" id="KW-0238">DNA-binding</keyword>
<gene>
    <name evidence="10" type="ORF">DIY07_10990</name>
</gene>
<dbReference type="Pfam" id="PF00072">
    <property type="entry name" value="Response_reg"/>
    <property type="match status" value="1"/>
</dbReference>
<dbReference type="RefSeq" id="WP_003098894.1">
    <property type="nucleotide sequence ID" value="NZ_CP010783.1"/>
</dbReference>
<evidence type="ECO:0000256" key="1">
    <source>
        <dbReference type="ARBA" id="ARBA00022553"/>
    </source>
</evidence>
<dbReference type="GeneID" id="35765371"/>
<dbReference type="InterPro" id="IPR036388">
    <property type="entry name" value="WH-like_DNA-bd_sf"/>
</dbReference>
<dbReference type="PANTHER" id="PTHR48111">
    <property type="entry name" value="REGULATOR OF RPOS"/>
    <property type="match status" value="1"/>
</dbReference>
<dbReference type="KEGG" id="siz:SI82_01095"/>
<dbReference type="GO" id="GO:0000976">
    <property type="term" value="F:transcription cis-regulatory region binding"/>
    <property type="evidence" value="ECO:0007669"/>
    <property type="project" value="TreeGrafter"/>
</dbReference>
<feature type="modified residue" description="4-aspartylphosphate" evidence="6">
    <location>
        <position position="53"/>
    </location>
</feature>
<dbReference type="InterPro" id="IPR011006">
    <property type="entry name" value="CheY-like_superfamily"/>
</dbReference>
<organism evidence="10 11">
    <name type="scientific">Streptococcus iniae</name>
    <name type="common">Streptococcus shiloi</name>
    <dbReference type="NCBI Taxonomy" id="1346"/>
    <lineage>
        <taxon>Bacteria</taxon>
        <taxon>Bacillati</taxon>
        <taxon>Bacillota</taxon>
        <taxon>Bacilli</taxon>
        <taxon>Lactobacillales</taxon>
        <taxon>Streptococcaceae</taxon>
        <taxon>Streptococcus</taxon>
    </lineage>
</organism>
<dbReference type="AlphaFoldDB" id="A0A3M2PSN2"/>
<dbReference type="GO" id="GO:0006355">
    <property type="term" value="P:regulation of DNA-templated transcription"/>
    <property type="evidence" value="ECO:0007669"/>
    <property type="project" value="InterPro"/>
</dbReference>
<dbReference type="CDD" id="cd00383">
    <property type="entry name" value="trans_reg_C"/>
    <property type="match status" value="1"/>
</dbReference>
<dbReference type="Proteomes" id="UP000269148">
    <property type="component" value="Unassembled WGS sequence"/>
</dbReference>
<dbReference type="CDD" id="cd17574">
    <property type="entry name" value="REC_OmpR"/>
    <property type="match status" value="1"/>
</dbReference>
<protein>
    <submittedName>
        <fullName evidence="10">DNA-binding response regulator</fullName>
    </submittedName>
</protein>
<evidence type="ECO:0000256" key="6">
    <source>
        <dbReference type="PROSITE-ProRule" id="PRU00169"/>
    </source>
</evidence>
<proteinExistence type="predicted"/>
<evidence type="ECO:0000313" key="11">
    <source>
        <dbReference type="Proteomes" id="UP000269148"/>
    </source>
</evidence>
<name>A0A3M2PSN2_STRIN</name>
<dbReference type="SMR" id="A0A3M2PSN2"/>
<evidence type="ECO:0000256" key="3">
    <source>
        <dbReference type="ARBA" id="ARBA00023015"/>
    </source>
</evidence>
<dbReference type="Gene3D" id="1.10.10.10">
    <property type="entry name" value="Winged helix-like DNA-binding domain superfamily/Winged helix DNA-binding domain"/>
    <property type="match status" value="1"/>
</dbReference>
<dbReference type="SUPFAM" id="SSF46894">
    <property type="entry name" value="C-terminal effector domain of the bipartite response regulators"/>
    <property type="match status" value="1"/>
</dbReference>
<dbReference type="EMBL" id="QLQD01000089">
    <property type="protein sequence ID" value="RLU54194.1"/>
    <property type="molecule type" value="Genomic_DNA"/>
</dbReference>
<dbReference type="InterPro" id="IPR039420">
    <property type="entry name" value="WalR-like"/>
</dbReference>
<evidence type="ECO:0000256" key="7">
    <source>
        <dbReference type="PROSITE-ProRule" id="PRU01091"/>
    </source>
</evidence>
<evidence type="ECO:0000259" key="8">
    <source>
        <dbReference type="PROSITE" id="PS50110"/>
    </source>
</evidence>
<accession>A0A3M2PSN2</accession>
<dbReference type="SUPFAM" id="SSF52172">
    <property type="entry name" value="CheY-like"/>
    <property type="match status" value="1"/>
</dbReference>
<dbReference type="PROSITE" id="PS51755">
    <property type="entry name" value="OMPR_PHOB"/>
    <property type="match status" value="1"/>
</dbReference>
<comment type="caution">
    <text evidence="10">The sequence shown here is derived from an EMBL/GenBank/DDBJ whole genome shotgun (WGS) entry which is preliminary data.</text>
</comment>
<keyword evidence="5" id="KW-0804">Transcription</keyword>
<dbReference type="Pfam" id="PF00486">
    <property type="entry name" value="Trans_reg_C"/>
    <property type="match status" value="1"/>
</dbReference>
<evidence type="ECO:0000259" key="9">
    <source>
        <dbReference type="PROSITE" id="PS51755"/>
    </source>
</evidence>
<sequence length="229" mass="26178">MPQVIYLADDEKNIRDLLIPFLERDGYQVHSFETGDLLFAAYEKQKPDLVILDIMMPGTDGLTILSQIRQEDSNLPIILLTARDSDADFITGFTLGTDDYFTKPFSPIKLSLHVQALLKRQQEKAPELASLVHFLDMTIDHDKRQVRLSGQDMSLTKTEFDLLALLMENPEMAHSREAILKRIWGFEDIESRAVDDTIKRLRKKMKVLNGQACIKTVWGYGFKMGDATE</sequence>
<dbReference type="SMART" id="SM00448">
    <property type="entry name" value="REC"/>
    <property type="match status" value="1"/>
</dbReference>
<dbReference type="PROSITE" id="PS50110">
    <property type="entry name" value="RESPONSE_REGULATORY"/>
    <property type="match status" value="1"/>
</dbReference>
<dbReference type="InterPro" id="IPR001867">
    <property type="entry name" value="OmpR/PhoB-type_DNA-bd"/>
</dbReference>
<dbReference type="OrthoDB" id="9790442at2"/>